<feature type="region of interest" description="Disordered" evidence="1">
    <location>
        <begin position="28"/>
        <end position="93"/>
    </location>
</feature>
<evidence type="ECO:0000313" key="3">
    <source>
        <dbReference type="Proteomes" id="UP000182753"/>
    </source>
</evidence>
<feature type="compositionally biased region" description="Polar residues" evidence="1">
    <location>
        <begin position="50"/>
        <end position="59"/>
    </location>
</feature>
<proteinExistence type="predicted"/>
<dbReference type="AlphaFoldDB" id="A0A1J4RSQ7"/>
<protein>
    <submittedName>
        <fullName evidence="2">Uncharacterized protein</fullName>
    </submittedName>
</protein>
<name>A0A1J4RSQ7_9BACT</name>
<comment type="caution">
    <text evidence="2">The sequence shown here is derived from an EMBL/GenBank/DDBJ whole genome shotgun (WGS) entry which is preliminary data.</text>
</comment>
<feature type="compositionally biased region" description="Low complexity" evidence="1">
    <location>
        <begin position="64"/>
        <end position="93"/>
    </location>
</feature>
<evidence type="ECO:0000256" key="1">
    <source>
        <dbReference type="SAM" id="MobiDB-lite"/>
    </source>
</evidence>
<gene>
    <name evidence="2" type="ORF">AUJ40_02735</name>
</gene>
<dbReference type="EMBL" id="MNUJ01000054">
    <property type="protein sequence ID" value="OIN88981.1"/>
    <property type="molecule type" value="Genomic_DNA"/>
</dbReference>
<organism evidence="2 3">
    <name type="scientific">Candidatus Berkelbacteria bacterium CG1_02_42_45</name>
    <dbReference type="NCBI Taxonomy" id="1805036"/>
    <lineage>
        <taxon>Bacteria</taxon>
        <taxon>Candidatus Berkelbacteria</taxon>
    </lineage>
</organism>
<reference evidence="2 3" key="1">
    <citation type="journal article" date="2016" name="Environ. Microbiol.">
        <title>Genomic resolution of a cold subsurface aquifer community provides metabolic insights for novel microbes adapted to high CO concentrations.</title>
        <authorList>
            <person name="Probst A.J."/>
            <person name="Castelle C.J."/>
            <person name="Singh A."/>
            <person name="Brown C.T."/>
            <person name="Anantharaman K."/>
            <person name="Sharon I."/>
            <person name="Hug L.A."/>
            <person name="Burstein D."/>
            <person name="Emerson J.B."/>
            <person name="Thomas B.C."/>
            <person name="Banfield J.F."/>
        </authorList>
    </citation>
    <scope>NUCLEOTIDE SEQUENCE [LARGE SCALE GENOMIC DNA]</scope>
    <source>
        <strain evidence="2">CG1_02_42_45</strain>
    </source>
</reference>
<sequence>MLEPHLFAPAKMWESKCSTTAAAPQGINASFSTPLAGDEKMCDKSRQHKLSSGNYWSSSEKSDNSGNAWNVNLNNGNTNNNGKGNSNSVRCAR</sequence>
<evidence type="ECO:0000313" key="2">
    <source>
        <dbReference type="EMBL" id="OIN88981.1"/>
    </source>
</evidence>
<dbReference type="Proteomes" id="UP000182753">
    <property type="component" value="Unassembled WGS sequence"/>
</dbReference>
<accession>A0A1J4RSQ7</accession>